<dbReference type="InterPro" id="IPR036770">
    <property type="entry name" value="Ankyrin_rpt-contain_sf"/>
</dbReference>
<gene>
    <name evidence="1" type="ORF">PEBR_00574</name>
</gene>
<name>A0A1S9S148_PENBI</name>
<proteinExistence type="predicted"/>
<evidence type="ECO:0000313" key="2">
    <source>
        <dbReference type="Proteomes" id="UP000190744"/>
    </source>
</evidence>
<reference evidence="2" key="1">
    <citation type="submission" date="2015-09" db="EMBL/GenBank/DDBJ databases">
        <authorList>
            <person name="Fill T.P."/>
            <person name="Baretta J.F."/>
            <person name="de Almeida L.G."/>
            <person name="Rocha M."/>
            <person name="de Souza D.H."/>
            <person name="Malavazi I."/>
            <person name="Cerdeira L.T."/>
            <person name="Hong H."/>
            <person name="Samborskyy M."/>
            <person name="de Vasconcelos A.T."/>
            <person name="Leadlay P."/>
            <person name="Rodrigues-Filho E."/>
        </authorList>
    </citation>
    <scope>NUCLEOTIDE SEQUENCE [LARGE SCALE GENOMIC DNA]</scope>
    <source>
        <strain evidence="2">LaBioMMi 136</strain>
    </source>
</reference>
<evidence type="ECO:0000313" key="1">
    <source>
        <dbReference type="EMBL" id="OOQ91416.1"/>
    </source>
</evidence>
<organism evidence="1 2">
    <name type="scientific">Penicillium brasilianum</name>
    <dbReference type="NCBI Taxonomy" id="104259"/>
    <lineage>
        <taxon>Eukaryota</taxon>
        <taxon>Fungi</taxon>
        <taxon>Dikarya</taxon>
        <taxon>Ascomycota</taxon>
        <taxon>Pezizomycotina</taxon>
        <taxon>Eurotiomycetes</taxon>
        <taxon>Eurotiomycetidae</taxon>
        <taxon>Eurotiales</taxon>
        <taxon>Aspergillaceae</taxon>
        <taxon>Penicillium</taxon>
    </lineage>
</organism>
<comment type="caution">
    <text evidence="1">The sequence shown here is derived from an EMBL/GenBank/DDBJ whole genome shotgun (WGS) entry which is preliminary data.</text>
</comment>
<evidence type="ECO:0008006" key="3">
    <source>
        <dbReference type="Google" id="ProtNLM"/>
    </source>
</evidence>
<accession>A0A1S9S148</accession>
<dbReference type="Proteomes" id="UP000190744">
    <property type="component" value="Unassembled WGS sequence"/>
</dbReference>
<dbReference type="SUPFAM" id="SSF48403">
    <property type="entry name" value="Ankyrin repeat"/>
    <property type="match status" value="1"/>
</dbReference>
<dbReference type="AlphaFoldDB" id="A0A1S9S148"/>
<sequence>MKSAQYNKELRSELLRGSRIEPQWTVFEPVHQSLGEAVLRNHVDVVEYLDEKDGIDTHLRYQNSHGENVLHLASIICNPEMFHLLAPRFPEVNLLQFLSLCTAALAVFGKTNPAQQESLIEKGVMVQQTKVPGHNNAVHDIVPKEDQLYSIESLEIAPTPILADRVLFVLLSGYLPESKQKELALPAEGLVNATLKVSGSVVYADGSHDDERSVTFPLKTTPFNALAHLSIRDARGVQVDYLPSSNSSDILVDFQFLPMFLRSGMWTFKVDARLGDEDNTCLFAMSLTQWLEGRLTE</sequence>
<dbReference type="EMBL" id="LJBN01000002">
    <property type="protein sequence ID" value="OOQ91416.1"/>
    <property type="molecule type" value="Genomic_DNA"/>
</dbReference>
<dbReference type="Gene3D" id="1.25.40.20">
    <property type="entry name" value="Ankyrin repeat-containing domain"/>
    <property type="match status" value="1"/>
</dbReference>
<protein>
    <recommendedName>
        <fullName evidence="3">Ankyrin repeat protein</fullName>
    </recommendedName>
</protein>